<dbReference type="InterPro" id="IPR013783">
    <property type="entry name" value="Ig-like_fold"/>
</dbReference>
<dbReference type="SUPFAM" id="SSF101898">
    <property type="entry name" value="NHL repeat"/>
    <property type="match status" value="1"/>
</dbReference>
<evidence type="ECO:0000256" key="2">
    <source>
        <dbReference type="SAM" id="SignalP"/>
    </source>
</evidence>
<feature type="chain" id="PRO_5020472862" evidence="2">
    <location>
        <begin position="36"/>
        <end position="605"/>
    </location>
</feature>
<dbReference type="EMBL" id="SHKI01000006">
    <property type="protein sequence ID" value="RZT62815.1"/>
    <property type="molecule type" value="Genomic_DNA"/>
</dbReference>
<dbReference type="Gene3D" id="2.60.40.10">
    <property type="entry name" value="Immunoglobulins"/>
    <property type="match status" value="1"/>
</dbReference>
<dbReference type="InterPro" id="IPR015919">
    <property type="entry name" value="Cadherin-like_sf"/>
</dbReference>
<dbReference type="Gene3D" id="2.60.40.2700">
    <property type="match status" value="1"/>
</dbReference>
<gene>
    <name evidence="3" type="ORF">EV139_2521</name>
</gene>
<sequence length="605" mass="61144">MQHTHQAGKPRWRFVTATALLAGILAVGSTVPAVAAEPVAIGADGEYRYSHHWDTTYSTPEGQEPYASFSTATNVAFGTDGTMYAIANYSSGSSALVRRFDPQTGEALGNFGILTTEAGEDPVYDSYPTGIWAASDGTVWVLGSGSDGVLVQFSAEGVELARFDLTGYAGLVGLVQTADGKFVMIDPNYVDPRIITLDPGTGVVTPTPIPGSDIAGTAFQLNLTPDGRLLWGSNGKIETVSLDGTGLLSYPADGVSQATLGGDGKVYTTTDNGDIVVRELADLSGPGTAVASRGGAAYSPVQPMSTVGVTADADGTVYVVGYFYGEPEQQEAIDPFIGIAALDLIHSPVLTTASSYALDTCIPFTADTPSVTGTPTPTWFSLVSGELPAGVTLNSETGVISGTAVTPGNYTVVVRALNGVAPQADTSLDTVSVALTVSAQSFAPGTVTISGEAAVGKTLSAASGTWVPAPDSVTYTWQRDGVAIPGATENTYVVTAADRGRALTVTATAASGCAATASATSEPLDIGTTPTVTPKPTDPGTTPGTTPETPGTGQPGNTGTAAIAPGAAGASLAVTGDEVPWEPFAVGGALALVGAGMLVRRKLAA</sequence>
<keyword evidence="2" id="KW-0732">Signal</keyword>
<feature type="signal peptide" evidence="2">
    <location>
        <begin position="1"/>
        <end position="35"/>
    </location>
</feature>
<evidence type="ECO:0000313" key="3">
    <source>
        <dbReference type="EMBL" id="RZT62815.1"/>
    </source>
</evidence>
<feature type="region of interest" description="Disordered" evidence="1">
    <location>
        <begin position="516"/>
        <end position="562"/>
    </location>
</feature>
<dbReference type="SUPFAM" id="SSF49313">
    <property type="entry name" value="Cadherin-like"/>
    <property type="match status" value="1"/>
</dbReference>
<protein>
    <submittedName>
        <fullName evidence="3">Putative Ig domain-containing protein</fullName>
    </submittedName>
</protein>
<dbReference type="RefSeq" id="WP_130454684.1">
    <property type="nucleotide sequence ID" value="NZ_QYAG01000002.1"/>
</dbReference>
<dbReference type="InterPro" id="IPR011042">
    <property type="entry name" value="6-blade_b-propeller_TolB-like"/>
</dbReference>
<dbReference type="Pfam" id="PF05345">
    <property type="entry name" value="He_PIG"/>
    <property type="match status" value="1"/>
</dbReference>
<reference evidence="3 4" key="1">
    <citation type="journal article" date="2015" name="Stand. Genomic Sci.">
        <title>Genomic Encyclopedia of Bacterial and Archaeal Type Strains, Phase III: the genomes of soil and plant-associated and newly described type strains.</title>
        <authorList>
            <person name="Whitman W.B."/>
            <person name="Woyke T."/>
            <person name="Klenk H.P."/>
            <person name="Zhou Y."/>
            <person name="Lilburn T.G."/>
            <person name="Beck B.J."/>
            <person name="De Vos P."/>
            <person name="Vandamme P."/>
            <person name="Eisen J.A."/>
            <person name="Garrity G."/>
            <person name="Hugenholtz P."/>
            <person name="Kyrpides N.C."/>
        </authorList>
    </citation>
    <scope>NUCLEOTIDE SEQUENCE [LARGE SCALE GENOMIC DNA]</scope>
    <source>
        <strain evidence="3 4">RF6</strain>
    </source>
</reference>
<evidence type="ECO:0000256" key="1">
    <source>
        <dbReference type="SAM" id="MobiDB-lite"/>
    </source>
</evidence>
<dbReference type="Proteomes" id="UP000291832">
    <property type="component" value="Unassembled WGS sequence"/>
</dbReference>
<accession>A0A4Q7TPW5</accession>
<proteinExistence type="predicted"/>
<dbReference type="AlphaFoldDB" id="A0A4Q7TPW5"/>
<dbReference type="GO" id="GO:0005975">
    <property type="term" value="P:carbohydrate metabolic process"/>
    <property type="evidence" value="ECO:0007669"/>
    <property type="project" value="UniProtKB-ARBA"/>
</dbReference>
<keyword evidence="4" id="KW-1185">Reference proteome</keyword>
<dbReference type="OrthoDB" id="9758772at2"/>
<name>A0A4Q7TPW5_9MICO</name>
<evidence type="ECO:0000313" key="4">
    <source>
        <dbReference type="Proteomes" id="UP000291832"/>
    </source>
</evidence>
<dbReference type="Gene3D" id="2.120.10.30">
    <property type="entry name" value="TolB, C-terminal domain"/>
    <property type="match status" value="1"/>
</dbReference>
<dbReference type="GO" id="GO:0005509">
    <property type="term" value="F:calcium ion binding"/>
    <property type="evidence" value="ECO:0007669"/>
    <property type="project" value="InterPro"/>
</dbReference>
<comment type="caution">
    <text evidence="3">The sequence shown here is derived from an EMBL/GenBank/DDBJ whole genome shotgun (WGS) entry which is preliminary data.</text>
</comment>
<organism evidence="3 4">
    <name type="scientific">Leucobacter luti</name>
    <dbReference type="NCBI Taxonomy" id="340320"/>
    <lineage>
        <taxon>Bacteria</taxon>
        <taxon>Bacillati</taxon>
        <taxon>Actinomycetota</taxon>
        <taxon>Actinomycetes</taxon>
        <taxon>Micrococcales</taxon>
        <taxon>Microbacteriaceae</taxon>
        <taxon>Leucobacter</taxon>
    </lineage>
</organism>
<dbReference type="GO" id="GO:0016020">
    <property type="term" value="C:membrane"/>
    <property type="evidence" value="ECO:0007669"/>
    <property type="project" value="InterPro"/>
</dbReference>